<proteinExistence type="predicted"/>
<dbReference type="AlphaFoldDB" id="A0A6J4JIM6"/>
<evidence type="ECO:0000256" key="1">
    <source>
        <dbReference type="ARBA" id="ARBA00022578"/>
    </source>
</evidence>
<dbReference type="Pfam" id="PF13610">
    <property type="entry name" value="DDE_Tnp_IS240"/>
    <property type="match status" value="1"/>
</dbReference>
<dbReference type="EMBL" id="CADCTC010000199">
    <property type="protein sequence ID" value="CAA9278420.1"/>
    <property type="molecule type" value="Genomic_DNA"/>
</dbReference>
<keyword evidence="1" id="KW-0815">Transposition</keyword>
<evidence type="ECO:0000259" key="4">
    <source>
        <dbReference type="Pfam" id="PF13610"/>
    </source>
</evidence>
<evidence type="ECO:0000313" key="5">
    <source>
        <dbReference type="EMBL" id="CAA9278420.1"/>
    </source>
</evidence>
<dbReference type="InterPro" id="IPR052183">
    <property type="entry name" value="IS_Transposase"/>
</dbReference>
<dbReference type="NCBIfam" id="NF033587">
    <property type="entry name" value="transpos_IS6"/>
    <property type="match status" value="1"/>
</dbReference>
<dbReference type="PANTHER" id="PTHR35528:SF3">
    <property type="entry name" value="BLL1675 PROTEIN"/>
    <property type="match status" value="1"/>
</dbReference>
<dbReference type="GO" id="GO:0003677">
    <property type="term" value="F:DNA binding"/>
    <property type="evidence" value="ECO:0007669"/>
    <property type="project" value="UniProtKB-KW"/>
</dbReference>
<protein>
    <recommendedName>
        <fullName evidence="4">DDE domain-containing protein</fullName>
    </recommendedName>
</protein>
<feature type="domain" description="DDE" evidence="4">
    <location>
        <begin position="112"/>
        <end position="246"/>
    </location>
</feature>
<dbReference type="GO" id="GO:0032196">
    <property type="term" value="P:transposition"/>
    <property type="evidence" value="ECO:0007669"/>
    <property type="project" value="UniProtKB-KW"/>
</dbReference>
<name>A0A6J4JIM6_9CHLR</name>
<accession>A0A6J4JIM6</accession>
<organism evidence="5">
    <name type="scientific">uncultured Chloroflexota bacterium</name>
    <dbReference type="NCBI Taxonomy" id="166587"/>
    <lineage>
        <taxon>Bacteria</taxon>
        <taxon>Bacillati</taxon>
        <taxon>Chloroflexota</taxon>
        <taxon>environmental samples</taxon>
    </lineage>
</organism>
<reference evidence="5" key="1">
    <citation type="submission" date="2020-02" db="EMBL/GenBank/DDBJ databases">
        <authorList>
            <person name="Meier V. D."/>
        </authorList>
    </citation>
    <scope>NUCLEOTIDE SEQUENCE</scope>
    <source>
        <strain evidence="5">AVDCRST_MAG77</strain>
    </source>
</reference>
<evidence type="ECO:0000256" key="2">
    <source>
        <dbReference type="ARBA" id="ARBA00023125"/>
    </source>
</evidence>
<keyword evidence="3" id="KW-0233">DNA recombination</keyword>
<evidence type="ECO:0000256" key="3">
    <source>
        <dbReference type="ARBA" id="ARBA00023172"/>
    </source>
</evidence>
<gene>
    <name evidence="5" type="ORF">AVDCRST_MAG77-3594</name>
</gene>
<dbReference type="InterPro" id="IPR047930">
    <property type="entry name" value="Transpos_IS6"/>
</dbReference>
<sequence length="289" mass="32593">MPACPSCQHPASKRDGHDAAGRQRYACRPCGRDFTERSASAFAGYRWPVEVILLAVRWSLSHPLSAASVMELLAERGIDVSKRTVLRWVQTFGPLLAAEVRRHRRPLGSKCYVDEVFFFRGKDKRYLYRAVDETGQVVDVLFREHRDTESAVAFFRQALARTGWRPTQVISDHHQPYIKAVQEVLPDAEHVRTGLHRARGETTKPIERSHVFTRDRLRTARGVKTLATGQRFFEGFEALHALRRGHTRLAHLVPGDHPACPTVHERVRAVARAVTALGARLTRAVTAAA</sequence>
<keyword evidence="2" id="KW-0238">DNA-binding</keyword>
<dbReference type="GO" id="GO:0006310">
    <property type="term" value="P:DNA recombination"/>
    <property type="evidence" value="ECO:0007669"/>
    <property type="project" value="UniProtKB-KW"/>
</dbReference>
<dbReference type="InterPro" id="IPR032874">
    <property type="entry name" value="DDE_dom"/>
</dbReference>
<dbReference type="PANTHER" id="PTHR35528">
    <property type="entry name" value="BLL1675 PROTEIN"/>
    <property type="match status" value="1"/>
</dbReference>